<proteinExistence type="inferred from homology"/>
<dbReference type="OrthoDB" id="9780552at2"/>
<evidence type="ECO:0000256" key="8">
    <source>
        <dbReference type="ARBA" id="ARBA00023186"/>
    </source>
</evidence>
<dbReference type="EMBL" id="CVTD020000027">
    <property type="protein sequence ID" value="CRZ35699.1"/>
    <property type="molecule type" value="Genomic_DNA"/>
</dbReference>
<keyword evidence="14" id="KW-1185">Reference proteome</keyword>
<keyword evidence="2" id="KW-0813">Transport</keyword>
<gene>
    <name evidence="13" type="ORF">HHT355_2515</name>
</gene>
<dbReference type="InterPro" id="IPR028055">
    <property type="entry name" value="YidC/Oxa/ALB_C"/>
</dbReference>
<evidence type="ECO:0000256" key="6">
    <source>
        <dbReference type="ARBA" id="ARBA00022989"/>
    </source>
</evidence>
<evidence type="ECO:0000256" key="4">
    <source>
        <dbReference type="ARBA" id="ARBA00022692"/>
    </source>
</evidence>
<feature type="transmembrane region" description="Helical" evidence="11">
    <location>
        <begin position="260"/>
        <end position="286"/>
    </location>
</feature>
<dbReference type="Proteomes" id="UP000236497">
    <property type="component" value="Unassembled WGS sequence"/>
</dbReference>
<protein>
    <recommendedName>
        <fullName evidence="12">Membrane insertase YidC/Oxa/ALB C-terminal domain-containing protein</fullName>
    </recommendedName>
</protein>
<accession>A0A0H5SJM6</accession>
<sequence>MEVIILGSLLSPIAKLLGLIMNGIYEFFHWFGVENIALSIIVFTFITKMLMLPLTIKQQKFSRLQSKITPEIQKIQEKYKGKKDEASLRKQQAETQAVYEKYGASPTAGCLPLLITLPIMLALYRVINNVPDYVNIVKEYYTTVATAVQTHGTEILSGIVSNYEKLDLSTIENIIKSLAVFNTSQWNSLLQAGLSQEANNAIRSIMDVNNFLGLSITNTPSWRSLSIIIPILSMGLQFIQSKQLNVKTNSKNDVPNPMSSMNIVMPIMSGFFCLALPIGVGIYWIASSVITIIQQFFVNKYLNRIDIDELAEKSQEKASKKYMKSKTTGGPSIQELAKTKTKNIDGVSDSLKDKNSEDSQTDDIDRDAEKEESSYNPKSISEIANILKNRKIEKGD</sequence>
<keyword evidence="7 11" id="KW-0472">Membrane</keyword>
<dbReference type="GO" id="GO:0051205">
    <property type="term" value="P:protein insertion into membrane"/>
    <property type="evidence" value="ECO:0007669"/>
    <property type="project" value="TreeGrafter"/>
</dbReference>
<comment type="subcellular location">
    <subcellularLocation>
        <location evidence="1">Cell membrane</location>
        <topology evidence="1">Multi-pass membrane protein</topology>
    </subcellularLocation>
    <subcellularLocation>
        <location evidence="9">Membrane</location>
        <topology evidence="9">Multi-pass membrane protein</topology>
    </subcellularLocation>
</comment>
<dbReference type="InterPro" id="IPR047196">
    <property type="entry name" value="YidC_ALB_C"/>
</dbReference>
<dbReference type="PANTHER" id="PTHR12428:SF65">
    <property type="entry name" value="CYTOCHROME C OXIDASE ASSEMBLY PROTEIN COX18, MITOCHONDRIAL"/>
    <property type="match status" value="1"/>
</dbReference>
<evidence type="ECO:0000259" key="12">
    <source>
        <dbReference type="Pfam" id="PF02096"/>
    </source>
</evidence>
<evidence type="ECO:0000313" key="14">
    <source>
        <dbReference type="Proteomes" id="UP000236497"/>
    </source>
</evidence>
<dbReference type="GO" id="GO:0032977">
    <property type="term" value="F:membrane insertase activity"/>
    <property type="evidence" value="ECO:0007669"/>
    <property type="project" value="InterPro"/>
</dbReference>
<keyword evidence="5" id="KW-0653">Protein transport</keyword>
<keyword evidence="3" id="KW-1003">Cell membrane</keyword>
<evidence type="ECO:0000256" key="7">
    <source>
        <dbReference type="ARBA" id="ARBA00023136"/>
    </source>
</evidence>
<evidence type="ECO:0000256" key="5">
    <source>
        <dbReference type="ARBA" id="ARBA00022927"/>
    </source>
</evidence>
<keyword evidence="4 9" id="KW-0812">Transmembrane</keyword>
<dbReference type="CDD" id="cd20070">
    <property type="entry name" value="5TM_YidC_Alb3"/>
    <property type="match status" value="1"/>
</dbReference>
<name>A0A0H5SJM6_HERHM</name>
<reference evidence="13 14" key="1">
    <citation type="submission" date="2015-06" db="EMBL/GenBank/DDBJ databases">
        <authorList>
            <person name="Wibberg Daniel"/>
        </authorList>
    </citation>
    <scope>NUCLEOTIDE SEQUENCE [LARGE SCALE GENOMIC DNA]</scope>
    <source>
        <strain evidence="13 14">T3/55T</strain>
    </source>
</reference>
<keyword evidence="8" id="KW-0143">Chaperone</keyword>
<dbReference type="NCBIfam" id="TIGR03592">
    <property type="entry name" value="yidC_oxa1_cterm"/>
    <property type="match status" value="1"/>
</dbReference>
<dbReference type="GO" id="GO:0015031">
    <property type="term" value="P:protein transport"/>
    <property type="evidence" value="ECO:0007669"/>
    <property type="project" value="UniProtKB-KW"/>
</dbReference>
<feature type="transmembrane region" description="Helical" evidence="11">
    <location>
        <begin position="12"/>
        <end position="30"/>
    </location>
</feature>
<dbReference type="GO" id="GO:0005886">
    <property type="term" value="C:plasma membrane"/>
    <property type="evidence" value="ECO:0007669"/>
    <property type="project" value="UniProtKB-SubCell"/>
</dbReference>
<evidence type="ECO:0000256" key="1">
    <source>
        <dbReference type="ARBA" id="ARBA00004651"/>
    </source>
</evidence>
<evidence type="ECO:0000256" key="3">
    <source>
        <dbReference type="ARBA" id="ARBA00022475"/>
    </source>
</evidence>
<feature type="region of interest" description="Disordered" evidence="10">
    <location>
        <begin position="321"/>
        <end position="380"/>
    </location>
</feature>
<comment type="similarity">
    <text evidence="9">Belongs to the OXA1/ALB3/YidC family.</text>
</comment>
<feature type="transmembrane region" description="Helical" evidence="11">
    <location>
        <begin position="36"/>
        <end position="56"/>
    </location>
</feature>
<dbReference type="AlphaFoldDB" id="A0A0H5SJM6"/>
<dbReference type="Pfam" id="PF02096">
    <property type="entry name" value="60KD_IMP"/>
    <property type="match status" value="1"/>
</dbReference>
<organism evidence="13 14">
    <name type="scientific">Herbinix hemicellulosilytica</name>
    <dbReference type="NCBI Taxonomy" id="1564487"/>
    <lineage>
        <taxon>Bacteria</taxon>
        <taxon>Bacillati</taxon>
        <taxon>Bacillota</taxon>
        <taxon>Clostridia</taxon>
        <taxon>Lachnospirales</taxon>
        <taxon>Lachnospiraceae</taxon>
        <taxon>Herbinix</taxon>
    </lineage>
</organism>
<feature type="domain" description="Membrane insertase YidC/Oxa/ALB C-terminal" evidence="12">
    <location>
        <begin position="37"/>
        <end position="300"/>
    </location>
</feature>
<evidence type="ECO:0000256" key="10">
    <source>
        <dbReference type="SAM" id="MobiDB-lite"/>
    </source>
</evidence>
<dbReference type="InterPro" id="IPR001708">
    <property type="entry name" value="YidC/ALB3/OXA1/COX18"/>
</dbReference>
<evidence type="ECO:0000256" key="2">
    <source>
        <dbReference type="ARBA" id="ARBA00022448"/>
    </source>
</evidence>
<evidence type="ECO:0000256" key="9">
    <source>
        <dbReference type="RuleBase" id="RU003945"/>
    </source>
</evidence>
<dbReference type="RefSeq" id="WP_103203771.1">
    <property type="nucleotide sequence ID" value="NZ_CVTD020000027.1"/>
</dbReference>
<dbReference type="PANTHER" id="PTHR12428">
    <property type="entry name" value="OXA1"/>
    <property type="match status" value="1"/>
</dbReference>
<evidence type="ECO:0000256" key="11">
    <source>
        <dbReference type="SAM" id="Phobius"/>
    </source>
</evidence>
<keyword evidence="6 11" id="KW-1133">Transmembrane helix</keyword>
<evidence type="ECO:0000313" key="13">
    <source>
        <dbReference type="EMBL" id="CRZ35699.1"/>
    </source>
</evidence>